<dbReference type="InterPro" id="IPR001296">
    <property type="entry name" value="Glyco_trans_1"/>
</dbReference>
<accession>A0ABD5YNE1</accession>
<dbReference type="EMBL" id="JBHSZZ010000067">
    <property type="protein sequence ID" value="MFC7187950.1"/>
    <property type="molecule type" value="Genomic_DNA"/>
</dbReference>
<sequence length="371" mass="42482">MADVLVLNNRKPYFFVEFVDIIFEEVEEHHDVTRLDREGSVLDTTRAFVTAFLWERPDAAVVVGSGFATFWVTLIGRILPSTDVVFFHNDFTYQYYRDFTEDAWLRTQVERLQEGGPLRLCDAVWTLTPYQEDYLREKKGISKPFIRVPHGVDVDEFRPDVEGHDEVREELDLDEDTLAVGVVGTFNRSDKHDIVYGWTILRALAELDDDDDDVVGVLVGSGDAMKYIRERAEELGISDRLILTGHVQHDRLPAYLAALDATVLAKQDHPIDKMTTTMKLPEYLAAGTYPIVDDHAYAQTILDHDVVGVLPFEGIKDEAFPGRLADHLRLLLDDRERLRAGQRHARAVAEERFDYETLQTEMREELESLLA</sequence>
<keyword evidence="3" id="KW-1185">Reference proteome</keyword>
<dbReference type="PANTHER" id="PTHR12526:SF622">
    <property type="entry name" value="GLYCOSYLTRANSFERASE (GROUP I)"/>
    <property type="match status" value="1"/>
</dbReference>
<evidence type="ECO:0000313" key="2">
    <source>
        <dbReference type="EMBL" id="MFC7187950.1"/>
    </source>
</evidence>
<dbReference type="PANTHER" id="PTHR12526">
    <property type="entry name" value="GLYCOSYLTRANSFERASE"/>
    <property type="match status" value="1"/>
</dbReference>
<comment type="caution">
    <text evidence="2">The sequence shown here is derived from an EMBL/GenBank/DDBJ whole genome shotgun (WGS) entry which is preliminary data.</text>
</comment>
<dbReference type="GO" id="GO:0016757">
    <property type="term" value="F:glycosyltransferase activity"/>
    <property type="evidence" value="ECO:0007669"/>
    <property type="project" value="UniProtKB-KW"/>
</dbReference>
<organism evidence="2 3">
    <name type="scientific">Halorubrum yunnanense</name>
    <dbReference type="NCBI Taxonomy" id="1526162"/>
    <lineage>
        <taxon>Archaea</taxon>
        <taxon>Methanobacteriati</taxon>
        <taxon>Methanobacteriota</taxon>
        <taxon>Stenosarchaea group</taxon>
        <taxon>Halobacteria</taxon>
        <taxon>Halobacteriales</taxon>
        <taxon>Haloferacaceae</taxon>
        <taxon>Halorubrum</taxon>
    </lineage>
</organism>
<protein>
    <submittedName>
        <fullName evidence="2">Glycosyltransferase family 4 protein</fullName>
        <ecNumber evidence="2">2.4.-.-</ecNumber>
    </submittedName>
</protein>
<dbReference type="CDD" id="cd03801">
    <property type="entry name" value="GT4_PimA-like"/>
    <property type="match status" value="1"/>
</dbReference>
<evidence type="ECO:0000313" key="3">
    <source>
        <dbReference type="Proteomes" id="UP001596390"/>
    </source>
</evidence>
<dbReference type="Proteomes" id="UP001596390">
    <property type="component" value="Unassembled WGS sequence"/>
</dbReference>
<keyword evidence="2" id="KW-0808">Transferase</keyword>
<name>A0ABD5YNE1_9EURY</name>
<reference evidence="2 3" key="1">
    <citation type="journal article" date="2019" name="Int. J. Syst. Evol. Microbiol.">
        <title>The Global Catalogue of Microorganisms (GCM) 10K type strain sequencing project: providing services to taxonomists for standard genome sequencing and annotation.</title>
        <authorList>
            <consortium name="The Broad Institute Genomics Platform"/>
            <consortium name="The Broad Institute Genome Sequencing Center for Infectious Disease"/>
            <person name="Wu L."/>
            <person name="Ma J."/>
        </authorList>
    </citation>
    <scope>NUCLEOTIDE SEQUENCE [LARGE SCALE GENOMIC DNA]</scope>
    <source>
        <strain evidence="2 3">Q85</strain>
    </source>
</reference>
<dbReference type="AlphaFoldDB" id="A0ABD5YNE1"/>
<dbReference type="EC" id="2.4.-.-" evidence="2"/>
<gene>
    <name evidence="2" type="ORF">ACFQMK_13890</name>
</gene>
<evidence type="ECO:0000259" key="1">
    <source>
        <dbReference type="Pfam" id="PF00534"/>
    </source>
</evidence>
<dbReference type="Pfam" id="PF00534">
    <property type="entry name" value="Glycos_transf_1"/>
    <property type="match status" value="1"/>
</dbReference>
<dbReference type="RefSeq" id="WP_267665405.1">
    <property type="nucleotide sequence ID" value="NZ_JAODIX010000067.1"/>
</dbReference>
<proteinExistence type="predicted"/>
<feature type="domain" description="Glycosyl transferase family 1" evidence="1">
    <location>
        <begin position="166"/>
        <end position="340"/>
    </location>
</feature>
<dbReference type="Gene3D" id="3.40.50.2000">
    <property type="entry name" value="Glycogen Phosphorylase B"/>
    <property type="match status" value="2"/>
</dbReference>
<dbReference type="SUPFAM" id="SSF53756">
    <property type="entry name" value="UDP-Glycosyltransferase/glycogen phosphorylase"/>
    <property type="match status" value="1"/>
</dbReference>
<keyword evidence="2" id="KW-0328">Glycosyltransferase</keyword>